<dbReference type="OrthoDB" id="338268at2759"/>
<sequence>MSKYTEKITCGTQSSISEMKCIESNDISYLIHQKNDLNGIYLNIEGKYFIPHEDILRKNSISTKQSKILCGDNENEIWLTLPLTFPIATLHSVTSQREGIYCESNGGSLCFSPDEASISRLFSTIQGLSDIGAGFFQVVIAKISGVTPDNIEVIKKEFERTFNAESLKNNEFVSLRPIGWRKRSLSKVSSTIPIEDNKTTISSVTKTNSFYNAILISENHRGFNGTIVKLGTLSKKFLERIKFIYPSIDIIKVSDLEKDNFFEVTIRVKHMPSYVSSEGENFDSKEKKSILQNLLEQDHMTSICLGEIHLINPYKTQVDVRIPCGLFRTFASISGHSIVEHSECCMATYIPAPQDRKKKYNKLSYNENCSDETPSSTQFNSTKILDHIQYKLSTPKVLNFGDSNKETSLKTPPPNNFFTSGSNCVSNLSTCDMGYNTMFSSNVGRKSYSCTPTTKASLHKISYTPFSSTEMDSSPWVGIDFNIDSTSIFSFDQEGQSIIPPRISSFNYIGNFHNDENSNNTNKLFQSSLFSDNSFSNETAKNIDYNHLEIGLISSNEQQIGFAKAKEFEKSEIQESCFENESNLQINQTVDFDSHKLLEFDCPQFLENKDFDIINMLENIFSDNSTTNIDNCRADSNNYFKVGNTHNCKFIESKANREIFKKQNENFDLWSFELYSHSCANVKQKSNLLQRDHTSEFVPNELNYLNERMLFDQQSLLDS</sequence>
<comment type="caution">
    <text evidence="1">The sequence shown here is derived from an EMBL/GenBank/DDBJ whole genome shotgun (WGS) entry which is preliminary data.</text>
</comment>
<name>A0A9D5DGD2_9CRYT</name>
<evidence type="ECO:0000313" key="1">
    <source>
        <dbReference type="EMBL" id="KAJ1608841.1"/>
    </source>
</evidence>
<reference evidence="1" key="1">
    <citation type="submission" date="2022-10" db="EMBL/GenBank/DDBJ databases">
        <title>Adaptive evolution leads to modifications in subtelomeric GC content in a zoonotic Cryptosporidium species.</title>
        <authorList>
            <person name="Li J."/>
            <person name="Feng Y."/>
            <person name="Xiao L."/>
        </authorList>
    </citation>
    <scope>NUCLEOTIDE SEQUENCE</scope>
    <source>
        <strain evidence="1">33844</strain>
    </source>
</reference>
<gene>
    <name evidence="1" type="ORF">OJ253_1731</name>
</gene>
<proteinExistence type="predicted"/>
<dbReference type="Proteomes" id="UP001067231">
    <property type="component" value="Unassembled WGS sequence"/>
</dbReference>
<accession>A0A9D5DGD2</accession>
<protein>
    <submittedName>
        <fullName evidence="1">Uncharacterized protein</fullName>
    </submittedName>
</protein>
<dbReference type="AlphaFoldDB" id="A0A9D5DGD2"/>
<dbReference type="EMBL" id="JAPCXC010000039">
    <property type="protein sequence ID" value="KAJ1608841.1"/>
    <property type="molecule type" value="Genomic_DNA"/>
</dbReference>
<organism evidence="1">
    <name type="scientific">Cryptosporidium canis</name>
    <dbReference type="NCBI Taxonomy" id="195482"/>
    <lineage>
        <taxon>Eukaryota</taxon>
        <taxon>Sar</taxon>
        <taxon>Alveolata</taxon>
        <taxon>Apicomplexa</taxon>
        <taxon>Conoidasida</taxon>
        <taxon>Coccidia</taxon>
        <taxon>Eucoccidiorida</taxon>
        <taxon>Eimeriorina</taxon>
        <taxon>Cryptosporidiidae</taxon>
        <taxon>Cryptosporidium</taxon>
    </lineage>
</organism>